<dbReference type="STRING" id="448.Lery_2760"/>
<dbReference type="PANTHER" id="PTHR30027:SF3">
    <property type="entry name" value="16S RRNA (URACIL(1498)-N(3))-METHYLTRANSFERASE"/>
    <property type="match status" value="1"/>
</dbReference>
<accession>A0A0W0TG46</accession>
<dbReference type="InterPro" id="IPR029026">
    <property type="entry name" value="tRNA_m1G_MTases_N"/>
</dbReference>
<keyword evidence="6 12" id="KW-0698">rRNA processing</keyword>
<dbReference type="InterPro" id="IPR015947">
    <property type="entry name" value="PUA-like_sf"/>
</dbReference>
<dbReference type="Proteomes" id="UP000054773">
    <property type="component" value="Unassembled WGS sequence"/>
</dbReference>
<evidence type="ECO:0000256" key="12">
    <source>
        <dbReference type="PIRNR" id="PIRNR015601"/>
    </source>
</evidence>
<dbReference type="SUPFAM" id="SSF88697">
    <property type="entry name" value="PUA domain-like"/>
    <property type="match status" value="1"/>
</dbReference>
<comment type="catalytic activity">
    <reaction evidence="11 12">
        <text>uridine(1498) in 16S rRNA + S-adenosyl-L-methionine = N(3)-methyluridine(1498) in 16S rRNA + S-adenosyl-L-homocysteine + H(+)</text>
        <dbReference type="Rhea" id="RHEA:42920"/>
        <dbReference type="Rhea" id="RHEA-COMP:10283"/>
        <dbReference type="Rhea" id="RHEA-COMP:10284"/>
        <dbReference type="ChEBI" id="CHEBI:15378"/>
        <dbReference type="ChEBI" id="CHEBI:57856"/>
        <dbReference type="ChEBI" id="CHEBI:59789"/>
        <dbReference type="ChEBI" id="CHEBI:65315"/>
        <dbReference type="ChEBI" id="CHEBI:74502"/>
        <dbReference type="EC" id="2.1.1.193"/>
    </reaction>
</comment>
<evidence type="ECO:0000313" key="15">
    <source>
        <dbReference type="EMBL" id="KTC94593.1"/>
    </source>
</evidence>
<dbReference type="PANTHER" id="PTHR30027">
    <property type="entry name" value="RIBOSOMAL RNA SMALL SUBUNIT METHYLTRANSFERASE E"/>
    <property type="match status" value="1"/>
</dbReference>
<comment type="caution">
    <text evidence="15">The sequence shown here is derived from an EMBL/GenBank/DDBJ whole genome shotgun (WGS) entry which is preliminary data.</text>
</comment>
<dbReference type="Gene3D" id="2.40.240.20">
    <property type="entry name" value="Hypothetical PUA domain-like, domain 1"/>
    <property type="match status" value="1"/>
</dbReference>
<dbReference type="PIRSF" id="PIRSF015601">
    <property type="entry name" value="MTase_slr0722"/>
    <property type="match status" value="1"/>
</dbReference>
<dbReference type="Pfam" id="PF04452">
    <property type="entry name" value="Methyltrans_RNA"/>
    <property type="match status" value="1"/>
</dbReference>
<feature type="domain" description="Ribosomal RNA small subunit methyltransferase E PUA-like" evidence="14">
    <location>
        <begin position="21"/>
        <end position="65"/>
    </location>
</feature>
<dbReference type="NCBIfam" id="TIGR00046">
    <property type="entry name" value="RsmE family RNA methyltransferase"/>
    <property type="match status" value="1"/>
</dbReference>
<feature type="domain" description="Ribosomal RNA small subunit methyltransferase E methyltransferase" evidence="13">
    <location>
        <begin position="75"/>
        <end position="237"/>
    </location>
</feature>
<evidence type="ECO:0000256" key="5">
    <source>
        <dbReference type="ARBA" id="ARBA00022490"/>
    </source>
</evidence>
<evidence type="ECO:0000256" key="1">
    <source>
        <dbReference type="ARBA" id="ARBA00004496"/>
    </source>
</evidence>
<organism evidence="15 16">
    <name type="scientific">Legionella erythra</name>
    <dbReference type="NCBI Taxonomy" id="448"/>
    <lineage>
        <taxon>Bacteria</taxon>
        <taxon>Pseudomonadati</taxon>
        <taxon>Pseudomonadota</taxon>
        <taxon>Gammaproteobacteria</taxon>
        <taxon>Legionellales</taxon>
        <taxon>Legionellaceae</taxon>
        <taxon>Legionella</taxon>
    </lineage>
</organism>
<evidence type="ECO:0000256" key="6">
    <source>
        <dbReference type="ARBA" id="ARBA00022552"/>
    </source>
</evidence>
<keyword evidence="8 12" id="KW-0808">Transferase</keyword>
<evidence type="ECO:0000256" key="3">
    <source>
        <dbReference type="ARBA" id="ARBA00012328"/>
    </source>
</evidence>
<gene>
    <name evidence="15" type="primary">rsmE</name>
    <name evidence="15" type="ORF">Lery_2760</name>
</gene>
<dbReference type="Gene3D" id="3.40.1280.10">
    <property type="match status" value="1"/>
</dbReference>
<evidence type="ECO:0000256" key="7">
    <source>
        <dbReference type="ARBA" id="ARBA00022603"/>
    </source>
</evidence>
<dbReference type="InterPro" id="IPR046886">
    <property type="entry name" value="RsmE_MTase_dom"/>
</dbReference>
<comment type="subcellular location">
    <subcellularLocation>
        <location evidence="1 12">Cytoplasm</location>
    </subcellularLocation>
</comment>
<dbReference type="AlphaFoldDB" id="A0A0W0TG46"/>
<dbReference type="InterPro" id="IPR046887">
    <property type="entry name" value="RsmE_PUA-like"/>
</dbReference>
<dbReference type="NCBIfam" id="NF008692">
    <property type="entry name" value="PRK11713.1-5"/>
    <property type="match status" value="1"/>
</dbReference>
<evidence type="ECO:0000259" key="14">
    <source>
        <dbReference type="Pfam" id="PF20260"/>
    </source>
</evidence>
<dbReference type="RefSeq" id="WP_058527836.1">
    <property type="nucleotide sequence ID" value="NZ_CAAAHY010000005.1"/>
</dbReference>
<evidence type="ECO:0000313" key="16">
    <source>
        <dbReference type="Proteomes" id="UP000054773"/>
    </source>
</evidence>
<comment type="function">
    <text evidence="10 12">Specifically methylates the N3 position of the uracil ring of uridine 1498 (m3U1498) in 16S rRNA. Acts on the fully assembled 30S ribosomal subunit.</text>
</comment>
<sequence>MREVRIYQPGYYLAGQEITLSEEAGQHVGVVLRMQPGEALTLFSGDNREFKAEITSVHKKRVTVALNSVHAVNRESPLRLHLAQGISKGDKMEWVVQKAVELGVASIQPVLTERCAVKLDGPRLEKKQAQWQAIAVAACEQCGRNQIPLVHPPVSLHDMLEKKNGFPAFILQPGALHRYQTYKDLKMGEAMLLIGPEGGLSPSESADAQQAGFLPLSLGPRILRTETAAIAAISVLQAVFGDL</sequence>
<keyword evidence="7 12" id="KW-0489">Methyltransferase</keyword>
<reference evidence="15 16" key="1">
    <citation type="submission" date="2015-11" db="EMBL/GenBank/DDBJ databases">
        <title>Genomic analysis of 38 Legionella species identifies large and diverse effector repertoires.</title>
        <authorList>
            <person name="Burstein D."/>
            <person name="Amaro F."/>
            <person name="Zusman T."/>
            <person name="Lifshitz Z."/>
            <person name="Cohen O."/>
            <person name="Gilbert J.A."/>
            <person name="Pupko T."/>
            <person name="Shuman H.A."/>
            <person name="Segal G."/>
        </authorList>
    </citation>
    <scope>NUCLEOTIDE SEQUENCE [LARGE SCALE GENOMIC DNA]</scope>
    <source>
        <strain evidence="15 16">SE-32A-C8</strain>
    </source>
</reference>
<dbReference type="EMBL" id="LNYA01000034">
    <property type="protein sequence ID" value="KTC94593.1"/>
    <property type="molecule type" value="Genomic_DNA"/>
</dbReference>
<comment type="similarity">
    <text evidence="2 12">Belongs to the RNA methyltransferase RsmE family.</text>
</comment>
<evidence type="ECO:0000256" key="4">
    <source>
        <dbReference type="ARBA" id="ARBA00013673"/>
    </source>
</evidence>
<dbReference type="GO" id="GO:0070042">
    <property type="term" value="F:rRNA (uridine-N3-)-methyltransferase activity"/>
    <property type="evidence" value="ECO:0007669"/>
    <property type="project" value="TreeGrafter"/>
</dbReference>
<dbReference type="OrthoDB" id="9815641at2"/>
<dbReference type="InterPro" id="IPR006700">
    <property type="entry name" value="RsmE"/>
</dbReference>
<dbReference type="InterPro" id="IPR029028">
    <property type="entry name" value="Alpha/beta_knot_MTases"/>
</dbReference>
<dbReference type="EC" id="2.1.1.193" evidence="3 12"/>
<evidence type="ECO:0000259" key="13">
    <source>
        <dbReference type="Pfam" id="PF04452"/>
    </source>
</evidence>
<evidence type="ECO:0000256" key="10">
    <source>
        <dbReference type="ARBA" id="ARBA00025699"/>
    </source>
</evidence>
<proteinExistence type="inferred from homology"/>
<keyword evidence="9 12" id="KW-0949">S-adenosyl-L-methionine</keyword>
<evidence type="ECO:0000256" key="11">
    <source>
        <dbReference type="ARBA" id="ARBA00047944"/>
    </source>
</evidence>
<evidence type="ECO:0000256" key="8">
    <source>
        <dbReference type="ARBA" id="ARBA00022679"/>
    </source>
</evidence>
<dbReference type="GO" id="GO:0005737">
    <property type="term" value="C:cytoplasm"/>
    <property type="evidence" value="ECO:0007669"/>
    <property type="project" value="UniProtKB-SubCell"/>
</dbReference>
<dbReference type="Pfam" id="PF20260">
    <property type="entry name" value="PUA_4"/>
    <property type="match status" value="1"/>
</dbReference>
<dbReference type="CDD" id="cd18084">
    <property type="entry name" value="RsmE-like"/>
    <property type="match status" value="1"/>
</dbReference>
<dbReference type="SUPFAM" id="SSF75217">
    <property type="entry name" value="alpha/beta knot"/>
    <property type="match status" value="1"/>
</dbReference>
<evidence type="ECO:0000256" key="9">
    <source>
        <dbReference type="ARBA" id="ARBA00022691"/>
    </source>
</evidence>
<dbReference type="PATRIC" id="fig|448.7.peg.2899"/>
<dbReference type="GO" id="GO:0070475">
    <property type="term" value="P:rRNA base methylation"/>
    <property type="evidence" value="ECO:0007669"/>
    <property type="project" value="TreeGrafter"/>
</dbReference>
<keyword evidence="16" id="KW-1185">Reference proteome</keyword>
<evidence type="ECO:0000256" key="2">
    <source>
        <dbReference type="ARBA" id="ARBA00005528"/>
    </source>
</evidence>
<name>A0A0W0TG46_LEGER</name>
<protein>
    <recommendedName>
        <fullName evidence="4 12">Ribosomal RNA small subunit methyltransferase E</fullName>
        <ecNumber evidence="3 12">2.1.1.193</ecNumber>
    </recommendedName>
</protein>
<keyword evidence="5 12" id="KW-0963">Cytoplasm</keyword>